<keyword evidence="2" id="KW-1185">Reference proteome</keyword>
<protein>
    <submittedName>
        <fullName evidence="1">Uncharacterized protein</fullName>
    </submittedName>
</protein>
<evidence type="ECO:0000313" key="2">
    <source>
        <dbReference type="Proteomes" id="UP001374584"/>
    </source>
</evidence>
<dbReference type="EMBL" id="JAYMYR010000004">
    <property type="protein sequence ID" value="KAK7367726.1"/>
    <property type="molecule type" value="Genomic_DNA"/>
</dbReference>
<accession>A0AAN9N7E1</accession>
<proteinExistence type="predicted"/>
<organism evidence="1 2">
    <name type="scientific">Phaseolus coccineus</name>
    <name type="common">Scarlet runner bean</name>
    <name type="synonym">Phaseolus multiflorus</name>
    <dbReference type="NCBI Taxonomy" id="3886"/>
    <lineage>
        <taxon>Eukaryota</taxon>
        <taxon>Viridiplantae</taxon>
        <taxon>Streptophyta</taxon>
        <taxon>Embryophyta</taxon>
        <taxon>Tracheophyta</taxon>
        <taxon>Spermatophyta</taxon>
        <taxon>Magnoliopsida</taxon>
        <taxon>eudicotyledons</taxon>
        <taxon>Gunneridae</taxon>
        <taxon>Pentapetalae</taxon>
        <taxon>rosids</taxon>
        <taxon>fabids</taxon>
        <taxon>Fabales</taxon>
        <taxon>Fabaceae</taxon>
        <taxon>Papilionoideae</taxon>
        <taxon>50 kb inversion clade</taxon>
        <taxon>NPAAA clade</taxon>
        <taxon>indigoferoid/millettioid clade</taxon>
        <taxon>Phaseoleae</taxon>
        <taxon>Phaseolus</taxon>
    </lineage>
</organism>
<evidence type="ECO:0000313" key="1">
    <source>
        <dbReference type="EMBL" id="KAK7367726.1"/>
    </source>
</evidence>
<reference evidence="1 2" key="1">
    <citation type="submission" date="2024-01" db="EMBL/GenBank/DDBJ databases">
        <title>The genomes of 5 underutilized Papilionoideae crops provide insights into root nodulation and disease resistanc.</title>
        <authorList>
            <person name="Jiang F."/>
        </authorList>
    </citation>
    <scope>NUCLEOTIDE SEQUENCE [LARGE SCALE GENOMIC DNA]</scope>
    <source>
        <strain evidence="1">JINMINGXINNONG_FW02</strain>
        <tissue evidence="1">Leaves</tissue>
    </source>
</reference>
<comment type="caution">
    <text evidence="1">The sequence shown here is derived from an EMBL/GenBank/DDBJ whole genome shotgun (WGS) entry which is preliminary data.</text>
</comment>
<dbReference type="Proteomes" id="UP001374584">
    <property type="component" value="Unassembled WGS sequence"/>
</dbReference>
<gene>
    <name evidence="1" type="ORF">VNO80_09744</name>
</gene>
<name>A0AAN9N7E1_PHACN</name>
<dbReference type="AlphaFoldDB" id="A0AAN9N7E1"/>
<sequence>MYHSCTPNALFAHFLFQGFLYDAIRIGNCSFLIVGSLRPFSQGTRSYFSSSAKGFCPRGCFVKVSGLPMVFIVGNRWSSKGPRCGQLRFEGPFLLKCDVNINSALAGYCVINGMKWKI</sequence>